<dbReference type="InterPro" id="IPR004408">
    <property type="entry name" value="Biotin_CoA_COase_ligase"/>
</dbReference>
<evidence type="ECO:0000256" key="1">
    <source>
        <dbReference type="ARBA" id="ARBA00022598"/>
    </source>
</evidence>
<dbReference type="GO" id="GO:0005737">
    <property type="term" value="C:cytoplasm"/>
    <property type="evidence" value="ECO:0007669"/>
    <property type="project" value="TreeGrafter"/>
</dbReference>
<protein>
    <submittedName>
        <fullName evidence="3">BirA family biotin operon repressor/biotin-[acetyl-CoA-carboxylase] ligase</fullName>
    </submittedName>
</protein>
<proteinExistence type="predicted"/>
<dbReference type="NCBIfam" id="TIGR00121">
    <property type="entry name" value="birA_ligase"/>
    <property type="match status" value="1"/>
</dbReference>
<dbReference type="EMBL" id="VNHU01000005">
    <property type="protein sequence ID" value="TYP73615.1"/>
    <property type="molecule type" value="Genomic_DNA"/>
</dbReference>
<evidence type="ECO:0000259" key="2">
    <source>
        <dbReference type="PROSITE" id="PS51733"/>
    </source>
</evidence>
<dbReference type="AlphaFoldDB" id="A0A5S5C2F0"/>
<sequence>MHIIKVDAIESTNSFLRDLIRDNALTEPTCVFTNEQLAGRGQMGTTWQSEKGENLTTSVFMPCEDLNIKEQFNVSMVVALAIYDTLREISLPKLTIKWPNDILSDKLKVCGILIENSIRNDRLQGVIIGIGLNINQLSFKNLPQAGSIRAILGIRYEVEEILDILLKKIVYRFKMLKTTKFHLIKEAYEAKLFRKDKPSMFTAPSKGSFVGIIQGVDSSGKLQLLVEDNEIETYDLKELKFVY</sequence>
<comment type="caution">
    <text evidence="3">The sequence shown here is derived from an EMBL/GenBank/DDBJ whole genome shotgun (WGS) entry which is preliminary data.</text>
</comment>
<name>A0A5S5C2F0_9FLAO</name>
<dbReference type="RefSeq" id="WP_148782714.1">
    <property type="nucleotide sequence ID" value="NZ_VNHU01000005.1"/>
</dbReference>
<organism evidence="3 4">
    <name type="scientific">Aquimarina intermedia</name>
    <dbReference type="NCBI Taxonomy" id="350814"/>
    <lineage>
        <taxon>Bacteria</taxon>
        <taxon>Pseudomonadati</taxon>
        <taxon>Bacteroidota</taxon>
        <taxon>Flavobacteriia</taxon>
        <taxon>Flavobacteriales</taxon>
        <taxon>Flavobacteriaceae</taxon>
        <taxon>Aquimarina</taxon>
    </lineage>
</organism>
<dbReference type="Pfam" id="PF03099">
    <property type="entry name" value="BPL_LplA_LipB"/>
    <property type="match status" value="1"/>
</dbReference>
<dbReference type="PROSITE" id="PS51733">
    <property type="entry name" value="BPL_LPL_CATALYTIC"/>
    <property type="match status" value="1"/>
</dbReference>
<keyword evidence="1 3" id="KW-0436">Ligase</keyword>
<dbReference type="OrthoDB" id="9807064at2"/>
<gene>
    <name evidence="3" type="ORF">BD809_105205</name>
</gene>
<dbReference type="Proteomes" id="UP000324376">
    <property type="component" value="Unassembled WGS sequence"/>
</dbReference>
<dbReference type="Gene3D" id="3.30.930.10">
    <property type="entry name" value="Bira Bifunctional Protein, Domain 2"/>
    <property type="match status" value="1"/>
</dbReference>
<dbReference type="InterPro" id="IPR004143">
    <property type="entry name" value="BPL_LPL_catalytic"/>
</dbReference>
<dbReference type="PANTHER" id="PTHR12835">
    <property type="entry name" value="BIOTIN PROTEIN LIGASE"/>
    <property type="match status" value="1"/>
</dbReference>
<accession>A0A5S5C2F0</accession>
<keyword evidence="4" id="KW-1185">Reference proteome</keyword>
<evidence type="ECO:0000313" key="3">
    <source>
        <dbReference type="EMBL" id="TYP73615.1"/>
    </source>
</evidence>
<evidence type="ECO:0000313" key="4">
    <source>
        <dbReference type="Proteomes" id="UP000324376"/>
    </source>
</evidence>
<reference evidence="3 4" key="1">
    <citation type="submission" date="2019-07" db="EMBL/GenBank/DDBJ databases">
        <title>Genomic Encyclopedia of Archaeal and Bacterial Type Strains, Phase II (KMG-II): from individual species to whole genera.</title>
        <authorList>
            <person name="Goeker M."/>
        </authorList>
    </citation>
    <scope>NUCLEOTIDE SEQUENCE [LARGE SCALE GENOMIC DNA]</scope>
    <source>
        <strain evidence="3 4">DSM 17527</strain>
    </source>
</reference>
<dbReference type="PANTHER" id="PTHR12835:SF5">
    <property type="entry name" value="BIOTIN--PROTEIN LIGASE"/>
    <property type="match status" value="1"/>
</dbReference>
<feature type="domain" description="BPL/LPL catalytic" evidence="2">
    <location>
        <begin position="1"/>
        <end position="177"/>
    </location>
</feature>
<dbReference type="InterPro" id="IPR045864">
    <property type="entry name" value="aa-tRNA-synth_II/BPL/LPL"/>
</dbReference>
<dbReference type="CDD" id="cd16442">
    <property type="entry name" value="BPL"/>
    <property type="match status" value="1"/>
</dbReference>
<dbReference type="GO" id="GO:0004077">
    <property type="term" value="F:biotin--[biotin carboxyl-carrier protein] ligase activity"/>
    <property type="evidence" value="ECO:0007669"/>
    <property type="project" value="InterPro"/>
</dbReference>
<dbReference type="SUPFAM" id="SSF55681">
    <property type="entry name" value="Class II aaRS and biotin synthetases"/>
    <property type="match status" value="1"/>
</dbReference>